<dbReference type="Proteomes" id="UP000531251">
    <property type="component" value="Unassembled WGS sequence"/>
</dbReference>
<keyword evidence="3" id="KW-1185">Reference proteome</keyword>
<dbReference type="EMBL" id="JAATJB010000015">
    <property type="protein sequence ID" value="NJB99419.1"/>
    <property type="molecule type" value="Genomic_DNA"/>
</dbReference>
<dbReference type="Pfam" id="PF10073">
    <property type="entry name" value="GapR_DNA-bd"/>
    <property type="match status" value="1"/>
</dbReference>
<accession>A0A7X5Y1S0</accession>
<proteinExistence type="predicted"/>
<comment type="caution">
    <text evidence="2">The sequence shown here is derived from an EMBL/GenBank/DDBJ whole genome shotgun (WGS) entry which is preliminary data.</text>
</comment>
<dbReference type="InterPro" id="IPR046367">
    <property type="entry name" value="GapR-like_DNA-bd"/>
</dbReference>
<dbReference type="GO" id="GO:0003677">
    <property type="term" value="F:DNA binding"/>
    <property type="evidence" value="ECO:0007669"/>
    <property type="project" value="InterPro"/>
</dbReference>
<name>A0A7X5Y1S0_9SPHN</name>
<sequence length="243" mass="27154">MSGDRLRLFVERIERLIEERAGISDDIRDVYAEAKAEGYDTKTIRQVIARRAMEPHHRAEAEELLATYEAALGMEDAEAREAITALRPDAAALALDLLTAEIVALEDSNQASALVEHVLFLLDLRAEIALLRAQESARKKLAKEEGFDAKQLALVVRWFEKVAKHGEEAMRAGEATFGLYRGTVEVHQAQTSMTTERDRALFEKFAGEDRQQQKQSARRKRVSSALMLARAVNIDGKGKRHGG</sequence>
<evidence type="ECO:0000313" key="2">
    <source>
        <dbReference type="EMBL" id="NJB99419.1"/>
    </source>
</evidence>
<organism evidence="2 3">
    <name type="scientific">Sphingomonas trueperi</name>
    <dbReference type="NCBI Taxonomy" id="53317"/>
    <lineage>
        <taxon>Bacteria</taxon>
        <taxon>Pseudomonadati</taxon>
        <taxon>Pseudomonadota</taxon>
        <taxon>Alphaproteobacteria</taxon>
        <taxon>Sphingomonadales</taxon>
        <taxon>Sphingomonadaceae</taxon>
        <taxon>Sphingomonas</taxon>
    </lineage>
</organism>
<protein>
    <submittedName>
        <fullName evidence="2">Uncharacterized protein (UPF0335 family)</fullName>
    </submittedName>
</protein>
<dbReference type="AlphaFoldDB" id="A0A7X5Y1S0"/>
<evidence type="ECO:0000313" key="3">
    <source>
        <dbReference type="Proteomes" id="UP000531251"/>
    </source>
</evidence>
<reference evidence="2 3" key="1">
    <citation type="submission" date="2020-03" db="EMBL/GenBank/DDBJ databases">
        <title>Genomic Encyclopedia of Type Strains, Phase IV (KMG-IV): sequencing the most valuable type-strain genomes for metagenomic binning, comparative biology and taxonomic classification.</title>
        <authorList>
            <person name="Goeker M."/>
        </authorList>
    </citation>
    <scope>NUCLEOTIDE SEQUENCE [LARGE SCALE GENOMIC DNA]</scope>
    <source>
        <strain evidence="2 3">DSM 7225</strain>
    </source>
</reference>
<evidence type="ECO:0000259" key="1">
    <source>
        <dbReference type="Pfam" id="PF10073"/>
    </source>
</evidence>
<gene>
    <name evidence="2" type="ORF">GGR89_003760</name>
</gene>
<feature type="domain" description="GapR-like DNA-binding" evidence="1">
    <location>
        <begin position="3"/>
        <end position="73"/>
    </location>
</feature>